<evidence type="ECO:0000256" key="2">
    <source>
        <dbReference type="SAM" id="Phobius"/>
    </source>
</evidence>
<feature type="coiled-coil region" evidence="1">
    <location>
        <begin position="138"/>
        <end position="165"/>
    </location>
</feature>
<feature type="transmembrane region" description="Helical" evidence="2">
    <location>
        <begin position="95"/>
        <end position="115"/>
    </location>
</feature>
<evidence type="ECO:0000313" key="4">
    <source>
        <dbReference type="EMBL" id="ETR66901.1"/>
    </source>
</evidence>
<reference evidence="5" key="1">
    <citation type="submission" date="2012-11" db="EMBL/GenBank/DDBJ databases">
        <authorList>
            <person name="Lucero-Rivera Y.E."/>
            <person name="Tovar-Ramirez D."/>
        </authorList>
    </citation>
    <scope>NUCLEOTIDE SEQUENCE [LARGE SCALE GENOMIC DNA]</scope>
    <source>
        <strain evidence="5">Araruama</strain>
    </source>
</reference>
<name>A0A1V1NWG6_9BACT</name>
<proteinExistence type="predicted"/>
<sequence length="294" mass="35524">MKTMHKAYMILFILLFGLILVSFNSHAENEALDSKIEYKILKQIDSEMKGVEKRFEDLKKQNEDHINQRFHSYFGQIQHLFDMDRNSFNKMTSNITYFAWAIYILLAVIIIILGFRNYSVKKDIEDQIKRNDQRLEYLTQFASEVKEKQEELKTYEKELKSLTVSYEQEFKKNFTAFHEKHIVFIREHGNLNFQKEIDEIKERGFNNIKSILCDEVKSLKHQECDIMLYYYDDSTEKLDTIFEFLKQDKERIPLLIYTFQTNHIPRNYIIEYRNYIFANLPLTLISHFNIIIRL</sequence>
<comment type="caution">
    <text evidence="4">The sequence shown here is derived from an EMBL/GenBank/DDBJ whole genome shotgun (WGS) entry which is preliminary data.</text>
</comment>
<feature type="signal peptide" evidence="3">
    <location>
        <begin position="1"/>
        <end position="27"/>
    </location>
</feature>
<dbReference type="AlphaFoldDB" id="A0A1V1NWG6"/>
<keyword evidence="3" id="KW-0732">Signal</keyword>
<keyword evidence="2" id="KW-0812">Transmembrane</keyword>
<keyword evidence="1" id="KW-0175">Coiled coil</keyword>
<feature type="chain" id="PRO_5010743985" evidence="3">
    <location>
        <begin position="28"/>
        <end position="294"/>
    </location>
</feature>
<organism evidence="4 5">
    <name type="scientific">Candidatus Magnetoglobus multicellularis str. Araruama</name>
    <dbReference type="NCBI Taxonomy" id="890399"/>
    <lineage>
        <taxon>Bacteria</taxon>
        <taxon>Pseudomonadati</taxon>
        <taxon>Thermodesulfobacteriota</taxon>
        <taxon>Desulfobacteria</taxon>
        <taxon>Desulfobacterales</taxon>
        <taxon>Desulfobacteraceae</taxon>
        <taxon>Candidatus Magnetoglobus</taxon>
    </lineage>
</organism>
<keyword evidence="2" id="KW-1133">Transmembrane helix</keyword>
<evidence type="ECO:0000256" key="3">
    <source>
        <dbReference type="SAM" id="SignalP"/>
    </source>
</evidence>
<dbReference type="Proteomes" id="UP000189670">
    <property type="component" value="Unassembled WGS sequence"/>
</dbReference>
<dbReference type="EMBL" id="ATBP01001675">
    <property type="protein sequence ID" value="ETR66901.1"/>
    <property type="molecule type" value="Genomic_DNA"/>
</dbReference>
<evidence type="ECO:0000313" key="5">
    <source>
        <dbReference type="Proteomes" id="UP000189670"/>
    </source>
</evidence>
<evidence type="ECO:0000256" key="1">
    <source>
        <dbReference type="SAM" id="Coils"/>
    </source>
</evidence>
<gene>
    <name evidence="4" type="ORF">OMM_05425</name>
</gene>
<keyword evidence="2" id="KW-0472">Membrane</keyword>
<accession>A0A1V1NWG6</accession>
<protein>
    <submittedName>
        <fullName evidence="4">Uncharacterized protein</fullName>
    </submittedName>
</protein>
<feature type="coiled-coil region" evidence="1">
    <location>
        <begin position="41"/>
        <end position="68"/>
    </location>
</feature>